<evidence type="ECO:0000259" key="2">
    <source>
        <dbReference type="Pfam" id="PF14392"/>
    </source>
</evidence>
<dbReference type="Pfam" id="PF14392">
    <property type="entry name" value="zf-CCHC_4"/>
    <property type="match status" value="1"/>
</dbReference>
<organism evidence="3 4">
    <name type="scientific">Arabis nemorensis</name>
    <dbReference type="NCBI Taxonomy" id="586526"/>
    <lineage>
        <taxon>Eukaryota</taxon>
        <taxon>Viridiplantae</taxon>
        <taxon>Streptophyta</taxon>
        <taxon>Embryophyta</taxon>
        <taxon>Tracheophyta</taxon>
        <taxon>Spermatophyta</taxon>
        <taxon>Magnoliopsida</taxon>
        <taxon>eudicotyledons</taxon>
        <taxon>Gunneridae</taxon>
        <taxon>Pentapetalae</taxon>
        <taxon>rosids</taxon>
        <taxon>malvids</taxon>
        <taxon>Brassicales</taxon>
        <taxon>Brassicaceae</taxon>
        <taxon>Arabideae</taxon>
        <taxon>Arabis</taxon>
    </lineage>
</organism>
<feature type="compositionally biased region" description="Basic and acidic residues" evidence="1">
    <location>
        <begin position="63"/>
        <end position="91"/>
    </location>
</feature>
<proteinExistence type="predicted"/>
<dbReference type="Proteomes" id="UP000489600">
    <property type="component" value="Unassembled WGS sequence"/>
</dbReference>
<evidence type="ECO:0000256" key="1">
    <source>
        <dbReference type="SAM" id="MobiDB-lite"/>
    </source>
</evidence>
<dbReference type="InterPro" id="IPR025836">
    <property type="entry name" value="Zn_knuckle_CX2CX4HX4C"/>
</dbReference>
<evidence type="ECO:0000313" key="3">
    <source>
        <dbReference type="EMBL" id="VVB01040.1"/>
    </source>
</evidence>
<feature type="region of interest" description="Disordered" evidence="1">
    <location>
        <begin position="63"/>
        <end position="110"/>
    </location>
</feature>
<keyword evidence="4" id="KW-1185">Reference proteome</keyword>
<evidence type="ECO:0000313" key="4">
    <source>
        <dbReference type="Proteomes" id="UP000489600"/>
    </source>
</evidence>
<dbReference type="AlphaFoldDB" id="A0A565BHD1"/>
<protein>
    <recommendedName>
        <fullName evidence="2">Zinc knuckle CX2CX4HX4C domain-containing protein</fullName>
    </recommendedName>
</protein>
<name>A0A565BHD1_9BRAS</name>
<comment type="caution">
    <text evidence="3">The sequence shown here is derived from an EMBL/GenBank/DDBJ whole genome shotgun (WGS) entry which is preliminary data.</text>
</comment>
<feature type="domain" description="Zinc knuckle CX2CX4HX4C" evidence="2">
    <location>
        <begin position="5"/>
        <end position="40"/>
    </location>
</feature>
<dbReference type="OrthoDB" id="1461917at2759"/>
<sequence length="214" mass="25223">MKLPIRLHSEEVITVELEYEKLEKHCFVCFILNHEKKDCPLRLARGQDITHHDGINQQRTLDRLESDKRRQDSRREIRGSSSRFDSHRNQRAEYPQIRRQSPLSRLGLNRDGRYDYSRQIGYGRDWSNHLNKSHHTASKQSSVAPRTHQDILAPPRRRFREDSPLHSRNSKAYEEDYRSSRSAGHRTSPYPSPVQEIARNPVQGQRVRTPDPIT</sequence>
<dbReference type="EMBL" id="CABITT030000004">
    <property type="protein sequence ID" value="VVB01040.1"/>
    <property type="molecule type" value="Genomic_DNA"/>
</dbReference>
<gene>
    <name evidence="3" type="ORF">ANE_LOCUS11484</name>
</gene>
<feature type="region of interest" description="Disordered" evidence="1">
    <location>
        <begin position="131"/>
        <end position="214"/>
    </location>
</feature>
<feature type="compositionally biased region" description="Basic and acidic residues" evidence="1">
    <location>
        <begin position="159"/>
        <end position="179"/>
    </location>
</feature>
<accession>A0A565BHD1</accession>
<reference evidence="3" key="1">
    <citation type="submission" date="2019-07" db="EMBL/GenBank/DDBJ databases">
        <authorList>
            <person name="Dittberner H."/>
        </authorList>
    </citation>
    <scope>NUCLEOTIDE SEQUENCE [LARGE SCALE GENOMIC DNA]</scope>
</reference>